<reference evidence="1" key="1">
    <citation type="submission" date="2014-11" db="EMBL/GenBank/DDBJ databases">
        <authorList>
            <person name="Amaro Gonzalez C."/>
        </authorList>
    </citation>
    <scope>NUCLEOTIDE SEQUENCE</scope>
</reference>
<protein>
    <submittedName>
        <fullName evidence="1">Uncharacterized protein</fullName>
    </submittedName>
</protein>
<dbReference type="EMBL" id="GBXM01031170">
    <property type="protein sequence ID" value="JAH77407.1"/>
    <property type="molecule type" value="Transcribed_RNA"/>
</dbReference>
<proteinExistence type="predicted"/>
<dbReference type="AlphaFoldDB" id="A0A0E9VH61"/>
<name>A0A0E9VH61_ANGAN</name>
<evidence type="ECO:0000313" key="1">
    <source>
        <dbReference type="EMBL" id="JAH77407.1"/>
    </source>
</evidence>
<organism evidence="1">
    <name type="scientific">Anguilla anguilla</name>
    <name type="common">European freshwater eel</name>
    <name type="synonym">Muraena anguilla</name>
    <dbReference type="NCBI Taxonomy" id="7936"/>
    <lineage>
        <taxon>Eukaryota</taxon>
        <taxon>Metazoa</taxon>
        <taxon>Chordata</taxon>
        <taxon>Craniata</taxon>
        <taxon>Vertebrata</taxon>
        <taxon>Euteleostomi</taxon>
        <taxon>Actinopterygii</taxon>
        <taxon>Neopterygii</taxon>
        <taxon>Teleostei</taxon>
        <taxon>Anguilliformes</taxon>
        <taxon>Anguillidae</taxon>
        <taxon>Anguilla</taxon>
    </lineage>
</organism>
<sequence length="16" mass="1790">MTPKKEPPKTISHPQA</sequence>
<reference evidence="1" key="2">
    <citation type="journal article" date="2015" name="Fish Shellfish Immunol.">
        <title>Early steps in the European eel (Anguilla anguilla)-Vibrio vulnificus interaction in the gills: Role of the RtxA13 toxin.</title>
        <authorList>
            <person name="Callol A."/>
            <person name="Pajuelo D."/>
            <person name="Ebbesson L."/>
            <person name="Teles M."/>
            <person name="MacKenzie S."/>
            <person name="Amaro C."/>
        </authorList>
    </citation>
    <scope>NUCLEOTIDE SEQUENCE</scope>
</reference>
<accession>A0A0E9VH61</accession>